<dbReference type="InterPro" id="IPR016067">
    <property type="entry name" value="S-AdoMet_deCO2ase_core"/>
</dbReference>
<evidence type="ECO:0000256" key="7">
    <source>
        <dbReference type="ARBA" id="ARBA00023239"/>
    </source>
</evidence>
<accession>A0A1B9F706</accession>
<evidence type="ECO:0000256" key="1">
    <source>
        <dbReference type="ARBA" id="ARBA00001928"/>
    </source>
</evidence>
<dbReference type="Proteomes" id="UP000093080">
    <property type="component" value="Unassembled WGS sequence"/>
</dbReference>
<dbReference type="NCBIfam" id="TIGR03330">
    <property type="entry name" value="SAM_DCase_Bsu"/>
    <property type="match status" value="1"/>
</dbReference>
<evidence type="ECO:0000256" key="3">
    <source>
        <dbReference type="ARBA" id="ARBA00022813"/>
    </source>
</evidence>
<evidence type="ECO:0000256" key="5">
    <source>
        <dbReference type="ARBA" id="ARBA00023115"/>
    </source>
</evidence>
<keyword evidence="3" id="KW-0068">Autocatalytic cleavage</keyword>
<protein>
    <submittedName>
        <fullName evidence="10">S-adenosylmethionine decarboxylase proenzyme</fullName>
    </submittedName>
</protein>
<proteinExistence type="predicted"/>
<dbReference type="InterPro" id="IPR003826">
    <property type="entry name" value="AdoMetDC_fam_prok"/>
</dbReference>
<dbReference type="PANTHER" id="PTHR33866:SF2">
    <property type="entry name" value="S-ADENOSYLMETHIONINE DECARBOXYLASE PROENZYME"/>
    <property type="match status" value="1"/>
</dbReference>
<dbReference type="AlphaFoldDB" id="A0A1B9F706"/>
<dbReference type="GO" id="GO:0004014">
    <property type="term" value="F:adenosylmethionine decarboxylase activity"/>
    <property type="evidence" value="ECO:0007669"/>
    <property type="project" value="InterPro"/>
</dbReference>
<keyword evidence="2" id="KW-0210">Decarboxylase</keyword>
<keyword evidence="5" id="KW-0620">Polyamine biosynthesis</keyword>
<dbReference type="OrthoDB" id="9793120at2"/>
<keyword evidence="6" id="KW-0865">Zymogen</keyword>
<evidence type="ECO:0000256" key="9">
    <source>
        <dbReference type="ARBA" id="ARBA00023317"/>
    </source>
</evidence>
<keyword evidence="4" id="KW-0745">Spermidine biosynthesis</keyword>
<dbReference type="EMBL" id="MAGO01000004">
    <property type="protein sequence ID" value="OCC15696.1"/>
    <property type="molecule type" value="Genomic_DNA"/>
</dbReference>
<reference evidence="10 11" key="1">
    <citation type="submission" date="2016-06" db="EMBL/GenBank/DDBJ databases">
        <title>Respiratory ammonification of nitrate coupled to the oxidation of elemental sulfur in deep-sea autotrophic thermophilic bacteria.</title>
        <authorList>
            <person name="Slobodkina G.B."/>
            <person name="Mardanov A.V."/>
            <person name="Ravin N.V."/>
            <person name="Frolova A.A."/>
            <person name="Viryasiv M.B."/>
            <person name="Chernyh N.A."/>
            <person name="Bonch-Osmolovskaya E.A."/>
            <person name="Slobodkin A.I."/>
        </authorList>
    </citation>
    <scope>NUCLEOTIDE SEQUENCE [LARGE SCALE GENOMIC DNA]</scope>
    <source>
        <strain evidence="10 11">S69</strain>
    </source>
</reference>
<dbReference type="GO" id="GO:0008295">
    <property type="term" value="P:spermidine biosynthetic process"/>
    <property type="evidence" value="ECO:0007669"/>
    <property type="project" value="UniProtKB-KW"/>
</dbReference>
<keyword evidence="7" id="KW-0456">Lyase</keyword>
<keyword evidence="9" id="KW-0670">Pyruvate</keyword>
<sequence>MDTIEYGFGQHLMLDGYGCDREKLMDLNGIYDFLSRYPDEINMTKIMPPYVFKYSGKVPEDWGISGFVLIAESHISIHTFPEKLYLSLDIFSCKAFDSDAAIEHIKKIFDIKKVEIKLLDRGHEFPKVIRKVHHFLRNERANMTV</sequence>
<evidence type="ECO:0000256" key="2">
    <source>
        <dbReference type="ARBA" id="ARBA00022793"/>
    </source>
</evidence>
<evidence type="ECO:0000313" key="10">
    <source>
        <dbReference type="EMBL" id="OCC15696.1"/>
    </source>
</evidence>
<keyword evidence="8" id="KW-0704">Schiff base</keyword>
<evidence type="ECO:0000256" key="8">
    <source>
        <dbReference type="ARBA" id="ARBA00023270"/>
    </source>
</evidence>
<dbReference type="Pfam" id="PF02675">
    <property type="entry name" value="AdoMet_dc"/>
    <property type="match status" value="1"/>
</dbReference>
<name>A0A1B9F706_9BACT</name>
<keyword evidence="11" id="KW-1185">Reference proteome</keyword>
<comment type="caution">
    <text evidence="10">The sequence shown here is derived from an EMBL/GenBank/DDBJ whole genome shotgun (WGS) entry which is preliminary data.</text>
</comment>
<evidence type="ECO:0000256" key="6">
    <source>
        <dbReference type="ARBA" id="ARBA00023145"/>
    </source>
</evidence>
<dbReference type="InterPro" id="IPR017716">
    <property type="entry name" value="S-AdoMet_deCOase_pro-enz"/>
</dbReference>
<dbReference type="Gene3D" id="3.60.90.10">
    <property type="entry name" value="S-adenosylmethionine decarboxylase"/>
    <property type="match status" value="1"/>
</dbReference>
<dbReference type="SUPFAM" id="SSF56276">
    <property type="entry name" value="S-adenosylmethionine decarboxylase"/>
    <property type="match status" value="1"/>
</dbReference>
<evidence type="ECO:0000313" key="11">
    <source>
        <dbReference type="Proteomes" id="UP000093080"/>
    </source>
</evidence>
<gene>
    <name evidence="10" type="ORF">DBT_1047</name>
</gene>
<dbReference type="GO" id="GO:0005829">
    <property type="term" value="C:cytosol"/>
    <property type="evidence" value="ECO:0007669"/>
    <property type="project" value="TreeGrafter"/>
</dbReference>
<dbReference type="RefSeq" id="WP_067617114.1">
    <property type="nucleotide sequence ID" value="NZ_MAGO01000004.1"/>
</dbReference>
<dbReference type="PANTHER" id="PTHR33866">
    <property type="entry name" value="S-ADENOSYLMETHIONINE DECARBOXYLASE PROENZYME"/>
    <property type="match status" value="1"/>
</dbReference>
<organism evidence="10 11">
    <name type="scientific">Dissulfuribacter thermophilus</name>
    <dbReference type="NCBI Taxonomy" id="1156395"/>
    <lineage>
        <taxon>Bacteria</taxon>
        <taxon>Pseudomonadati</taxon>
        <taxon>Thermodesulfobacteriota</taxon>
        <taxon>Dissulfuribacteria</taxon>
        <taxon>Dissulfuribacterales</taxon>
        <taxon>Dissulfuribacteraceae</taxon>
        <taxon>Dissulfuribacter</taxon>
    </lineage>
</organism>
<dbReference type="STRING" id="1156395.DBT_1047"/>
<comment type="cofactor">
    <cofactor evidence="1">
        <name>pyruvate</name>
        <dbReference type="ChEBI" id="CHEBI:15361"/>
    </cofactor>
</comment>
<evidence type="ECO:0000256" key="4">
    <source>
        <dbReference type="ARBA" id="ARBA00023066"/>
    </source>
</evidence>
<dbReference type="PATRIC" id="fig|1156395.6.peg.1064"/>